<reference evidence="1" key="1">
    <citation type="submission" date="2013-04" db="EMBL/GenBank/DDBJ databases">
        <authorList>
            <person name="Qu J."/>
            <person name="Murali S.C."/>
            <person name="Bandaranaike D."/>
            <person name="Bellair M."/>
            <person name="Blankenburg K."/>
            <person name="Chao H."/>
            <person name="Dinh H."/>
            <person name="Doddapaneni H."/>
            <person name="Downs B."/>
            <person name="Dugan-Rocha S."/>
            <person name="Elkadiri S."/>
            <person name="Gnanaolivu R.D."/>
            <person name="Hernandez B."/>
            <person name="Javaid M."/>
            <person name="Jayaseelan J.C."/>
            <person name="Lee S."/>
            <person name="Li M."/>
            <person name="Ming W."/>
            <person name="Munidasa M."/>
            <person name="Muniz J."/>
            <person name="Nguyen L."/>
            <person name="Ongeri F."/>
            <person name="Osuji N."/>
            <person name="Pu L.-L."/>
            <person name="Puazo M."/>
            <person name="Qu C."/>
            <person name="Quiroz J."/>
            <person name="Raj R."/>
            <person name="Weissenberger G."/>
            <person name="Xin Y."/>
            <person name="Zou X."/>
            <person name="Han Y."/>
            <person name="Richards S."/>
            <person name="Worley K."/>
            <person name="Muzny D."/>
            <person name="Gibbs R."/>
        </authorList>
    </citation>
    <scope>NUCLEOTIDE SEQUENCE</scope>
    <source>
        <strain evidence="1">Sampled in the wild</strain>
    </source>
</reference>
<sequence length="66" mass="7264">MKPSSVIDYNAAKKGVDVSDQMSAKNKPSASKINLRSVRQTEIVLKSHKEIAMPLDGECLLKDSFD</sequence>
<feature type="non-terminal residue" evidence="1">
    <location>
        <position position="1"/>
    </location>
</feature>
<dbReference type="AlphaFoldDB" id="A0A8K0KAU4"/>
<evidence type="ECO:0000313" key="1">
    <source>
        <dbReference type="EMBL" id="KAG8231631.1"/>
    </source>
</evidence>
<protein>
    <submittedName>
        <fullName evidence="1">Uncharacterized protein</fullName>
    </submittedName>
</protein>
<organism evidence="1 2">
    <name type="scientific">Ladona fulva</name>
    <name type="common">Scarce chaser dragonfly</name>
    <name type="synonym">Libellula fulva</name>
    <dbReference type="NCBI Taxonomy" id="123851"/>
    <lineage>
        <taxon>Eukaryota</taxon>
        <taxon>Metazoa</taxon>
        <taxon>Ecdysozoa</taxon>
        <taxon>Arthropoda</taxon>
        <taxon>Hexapoda</taxon>
        <taxon>Insecta</taxon>
        <taxon>Pterygota</taxon>
        <taxon>Palaeoptera</taxon>
        <taxon>Odonata</taxon>
        <taxon>Epiprocta</taxon>
        <taxon>Anisoptera</taxon>
        <taxon>Libelluloidea</taxon>
        <taxon>Libellulidae</taxon>
        <taxon>Ladona</taxon>
    </lineage>
</organism>
<accession>A0A8K0KAU4</accession>
<name>A0A8K0KAU4_LADFU</name>
<proteinExistence type="predicted"/>
<dbReference type="Proteomes" id="UP000792457">
    <property type="component" value="Unassembled WGS sequence"/>
</dbReference>
<keyword evidence="2" id="KW-1185">Reference proteome</keyword>
<comment type="caution">
    <text evidence="1">The sequence shown here is derived from an EMBL/GenBank/DDBJ whole genome shotgun (WGS) entry which is preliminary data.</text>
</comment>
<gene>
    <name evidence="1" type="ORF">J437_LFUL011472</name>
</gene>
<reference evidence="1" key="2">
    <citation type="submission" date="2017-10" db="EMBL/GenBank/DDBJ databases">
        <title>Ladona fulva Genome sequencing and assembly.</title>
        <authorList>
            <person name="Murali S."/>
            <person name="Richards S."/>
            <person name="Bandaranaike D."/>
            <person name="Bellair M."/>
            <person name="Blankenburg K."/>
            <person name="Chao H."/>
            <person name="Dinh H."/>
            <person name="Doddapaneni H."/>
            <person name="Dugan-Rocha S."/>
            <person name="Elkadiri S."/>
            <person name="Gnanaolivu R."/>
            <person name="Hernandez B."/>
            <person name="Skinner E."/>
            <person name="Javaid M."/>
            <person name="Lee S."/>
            <person name="Li M."/>
            <person name="Ming W."/>
            <person name="Munidasa M."/>
            <person name="Muniz J."/>
            <person name="Nguyen L."/>
            <person name="Hughes D."/>
            <person name="Osuji N."/>
            <person name="Pu L.-L."/>
            <person name="Puazo M."/>
            <person name="Qu C."/>
            <person name="Quiroz J."/>
            <person name="Raj R."/>
            <person name="Weissenberger G."/>
            <person name="Xin Y."/>
            <person name="Zou X."/>
            <person name="Han Y."/>
            <person name="Worley K."/>
            <person name="Muzny D."/>
            <person name="Gibbs R."/>
        </authorList>
    </citation>
    <scope>NUCLEOTIDE SEQUENCE</scope>
    <source>
        <strain evidence="1">Sampled in the wild</strain>
    </source>
</reference>
<dbReference type="EMBL" id="KZ308565">
    <property type="protein sequence ID" value="KAG8231631.1"/>
    <property type="molecule type" value="Genomic_DNA"/>
</dbReference>
<evidence type="ECO:0000313" key="2">
    <source>
        <dbReference type="Proteomes" id="UP000792457"/>
    </source>
</evidence>